<comment type="caution">
    <text evidence="2">The sequence shown here is derived from an EMBL/GenBank/DDBJ whole genome shotgun (WGS) entry which is preliminary data.</text>
</comment>
<dbReference type="InterPro" id="IPR008990">
    <property type="entry name" value="Elect_transpt_acc-like_dom_sf"/>
</dbReference>
<evidence type="ECO:0000259" key="1">
    <source>
        <dbReference type="Pfam" id="PF02941"/>
    </source>
</evidence>
<dbReference type="InterPro" id="IPR004207">
    <property type="entry name" value="Fd_thioredoxin_Rdtase_alpha"/>
</dbReference>
<dbReference type="AlphaFoldDB" id="A0A0M0J3S6"/>
<evidence type="ECO:0000313" key="3">
    <source>
        <dbReference type="Proteomes" id="UP000037460"/>
    </source>
</evidence>
<dbReference type="SUPFAM" id="SSF50090">
    <property type="entry name" value="Electron transport accessory proteins"/>
    <property type="match status" value="1"/>
</dbReference>
<gene>
    <name evidence="2" type="ORF">Ctob_000803</name>
</gene>
<dbReference type="Pfam" id="PF02941">
    <property type="entry name" value="FeThRed_A"/>
    <property type="match status" value="1"/>
</dbReference>
<accession>A0A0M0J3S6</accession>
<proteinExistence type="predicted"/>
<organism evidence="2 3">
    <name type="scientific">Chrysochromulina tobinii</name>
    <dbReference type="NCBI Taxonomy" id="1460289"/>
    <lineage>
        <taxon>Eukaryota</taxon>
        <taxon>Haptista</taxon>
        <taxon>Haptophyta</taxon>
        <taxon>Prymnesiophyceae</taxon>
        <taxon>Prymnesiales</taxon>
        <taxon>Chrysochromulinaceae</taxon>
        <taxon>Chrysochromulina</taxon>
    </lineage>
</organism>
<keyword evidence="3" id="KW-1185">Reference proteome</keyword>
<dbReference type="Proteomes" id="UP000037460">
    <property type="component" value="Unassembled WGS sequence"/>
</dbReference>
<reference evidence="3" key="1">
    <citation type="journal article" date="2015" name="PLoS Genet.">
        <title>Genome Sequence and Transcriptome Analyses of Chrysochromulina tobin: Metabolic Tools for Enhanced Algal Fitness in the Prominent Order Prymnesiales (Haptophyceae).</title>
        <authorList>
            <person name="Hovde B.T."/>
            <person name="Deodato C.R."/>
            <person name="Hunsperger H.M."/>
            <person name="Ryken S.A."/>
            <person name="Yost W."/>
            <person name="Jha R.K."/>
            <person name="Patterson J."/>
            <person name="Monnat R.J. Jr."/>
            <person name="Barlow S.B."/>
            <person name="Starkenburg S.R."/>
            <person name="Cattolico R.A."/>
        </authorList>
    </citation>
    <scope>NUCLEOTIDE SEQUENCE</scope>
    <source>
        <strain evidence="3">CCMP291</strain>
    </source>
</reference>
<dbReference type="EMBL" id="JWZX01003380">
    <property type="protein sequence ID" value="KOO21231.1"/>
    <property type="molecule type" value="Genomic_DNA"/>
</dbReference>
<sequence length="77" mass="8612">MVRSCSPGQKVRVSKQVTFMHVPGHKDGFQAQGSVGIVTRVIDESNLSPNRKVKIQFEEPKKWAGHFESFELEVVAS</sequence>
<feature type="domain" description="Ferredoxin thioredoxin reductase alpha chain" evidence="1">
    <location>
        <begin position="8"/>
        <end position="71"/>
    </location>
</feature>
<dbReference type="GO" id="GO:0015979">
    <property type="term" value="P:photosynthesis"/>
    <property type="evidence" value="ECO:0007669"/>
    <property type="project" value="InterPro"/>
</dbReference>
<dbReference type="Gene3D" id="2.30.30.50">
    <property type="match status" value="1"/>
</dbReference>
<protein>
    <recommendedName>
        <fullName evidence="1">Ferredoxin thioredoxin reductase alpha chain domain-containing protein</fullName>
    </recommendedName>
</protein>
<evidence type="ECO:0000313" key="2">
    <source>
        <dbReference type="EMBL" id="KOO21231.1"/>
    </source>
</evidence>
<name>A0A0M0J3S6_9EUKA</name>